<dbReference type="EMBL" id="JBHFQA010000499">
    <property type="protein sequence ID" value="KAL2076353.1"/>
    <property type="molecule type" value="Genomic_DNA"/>
</dbReference>
<dbReference type="InterPro" id="IPR040647">
    <property type="entry name" value="SPIN-DOC_Znf-C2H2"/>
</dbReference>
<evidence type="ECO:0000259" key="1">
    <source>
        <dbReference type="Pfam" id="PF18658"/>
    </source>
</evidence>
<evidence type="ECO:0000313" key="3">
    <source>
        <dbReference type="Proteomes" id="UP001591681"/>
    </source>
</evidence>
<sequence length="502" mass="57125">MRNLASPFTTECRLFQEKWTEKYLFTEVNAKPVCLVCNQQVAVFKEFNIRRHYETHHKDKYDHMKGQIRKDEIDKLIAGLKKQQSAFTRSREIADGAVKVSYIIANELVQASKPFSDGEFVKTCMLKAAEVVCPEKRPAFGNISLTRNTVADRVTELSSDLSSQLKEKIKSFIAFSVAIDESTDVTDIAHLAIFIRGVDETLTITEELLELVPMNDTTTADDIFSALVGALDKVGADWSRAVSLATDGAPSMVGRKAGVATKFRDKVQAANGGQEFWAFHCILHQEALCCKTLQMDLIMSVVVKTVNFIRARGLNHRQFDTFLSYNDIHAGLPYHTDVRWLSRGAVLKRFFELRGESGQFMEKKGRPVKELKCKEWVQDLAFMVDITQHLNTLNTTLQGRNRVVTQYYDSISAFKIKLSLWESQLSNDDTAHFSCLTAVRPKAPDRPDNDVDKYKDNITDLLREFEQRFQIFTQLENKFGFFRSPFTVKPSDMPADNSTRAY</sequence>
<feature type="domain" description="SPIN-DOC-like zinc-finger" evidence="1">
    <location>
        <begin position="16"/>
        <end position="61"/>
    </location>
</feature>
<protein>
    <recommendedName>
        <fullName evidence="1">SPIN-DOC-like zinc-finger domain-containing protein</fullName>
    </recommendedName>
</protein>
<comment type="caution">
    <text evidence="2">The sequence shown here is derived from an EMBL/GenBank/DDBJ whole genome shotgun (WGS) entry which is preliminary data.</text>
</comment>
<dbReference type="Pfam" id="PF18658">
    <property type="entry name" value="zf-C2H2_12"/>
    <property type="match status" value="1"/>
</dbReference>
<dbReference type="AlphaFoldDB" id="A0ABD1IS82"/>
<dbReference type="PANTHER" id="PTHR45913:SF5">
    <property type="entry name" value="GENERAL TRANSCRIPTION FACTOR II-I REPEAT DOMAIN-CONTAINING PROTEIN 2A-LIKE PROTEIN"/>
    <property type="match status" value="1"/>
</dbReference>
<gene>
    <name evidence="2" type="ORF">ACEWY4_028054</name>
</gene>
<organism evidence="2 3">
    <name type="scientific">Coilia grayii</name>
    <name type="common">Gray's grenadier anchovy</name>
    <dbReference type="NCBI Taxonomy" id="363190"/>
    <lineage>
        <taxon>Eukaryota</taxon>
        <taxon>Metazoa</taxon>
        <taxon>Chordata</taxon>
        <taxon>Craniata</taxon>
        <taxon>Vertebrata</taxon>
        <taxon>Euteleostomi</taxon>
        <taxon>Actinopterygii</taxon>
        <taxon>Neopterygii</taxon>
        <taxon>Teleostei</taxon>
        <taxon>Clupei</taxon>
        <taxon>Clupeiformes</taxon>
        <taxon>Clupeoidei</taxon>
        <taxon>Engraulidae</taxon>
        <taxon>Coilinae</taxon>
        <taxon>Coilia</taxon>
    </lineage>
</organism>
<dbReference type="PANTHER" id="PTHR45913">
    <property type="entry name" value="EPM2A-INTERACTING PROTEIN 1"/>
    <property type="match status" value="1"/>
</dbReference>
<keyword evidence="3" id="KW-1185">Reference proteome</keyword>
<evidence type="ECO:0000313" key="2">
    <source>
        <dbReference type="EMBL" id="KAL2076353.1"/>
    </source>
</evidence>
<dbReference type="Proteomes" id="UP001591681">
    <property type="component" value="Unassembled WGS sequence"/>
</dbReference>
<name>A0ABD1IS82_9TELE</name>
<accession>A0ABD1IS82</accession>
<proteinExistence type="predicted"/>
<reference evidence="2 3" key="1">
    <citation type="submission" date="2024-09" db="EMBL/GenBank/DDBJ databases">
        <title>A chromosome-level genome assembly of Gray's grenadier anchovy, Coilia grayii.</title>
        <authorList>
            <person name="Fu Z."/>
        </authorList>
    </citation>
    <scope>NUCLEOTIDE SEQUENCE [LARGE SCALE GENOMIC DNA]</scope>
    <source>
        <strain evidence="2">G4</strain>
        <tissue evidence="2">Muscle</tissue>
    </source>
</reference>